<dbReference type="STRING" id="713588.SAMN05421789_105179"/>
<comment type="catalytic activity">
    <reaction evidence="1">
        <text>Hydrolysis of terminal non-reducing beta-D-fructofuranoside residues in beta-D-fructofuranosides.</text>
        <dbReference type="EC" id="3.2.1.26"/>
    </reaction>
</comment>
<accession>A0A1N7LKJ1</accession>
<gene>
    <name evidence="7" type="ORF">SAMN05421789_105179</name>
</gene>
<keyword evidence="4" id="KW-0378">Hydrolase</keyword>
<dbReference type="InterPro" id="IPR012341">
    <property type="entry name" value="6hp_glycosidase-like_sf"/>
</dbReference>
<dbReference type="Pfam" id="PF12899">
    <property type="entry name" value="Glyco_hydro_100"/>
    <property type="match status" value="1"/>
</dbReference>
<keyword evidence="8" id="KW-1185">Reference proteome</keyword>
<reference evidence="8" key="1">
    <citation type="submission" date="2017-01" db="EMBL/GenBank/DDBJ databases">
        <authorList>
            <person name="Varghese N."/>
            <person name="Submissions S."/>
        </authorList>
    </citation>
    <scope>NUCLEOTIDE SEQUENCE [LARGE SCALE GENOMIC DNA]</scope>
    <source>
        <strain evidence="8">DSM 23145</strain>
    </source>
</reference>
<dbReference type="Proteomes" id="UP000185839">
    <property type="component" value="Unassembled WGS sequence"/>
</dbReference>
<evidence type="ECO:0000256" key="5">
    <source>
        <dbReference type="ARBA" id="ARBA00023277"/>
    </source>
</evidence>
<dbReference type="GO" id="GO:0033926">
    <property type="term" value="F:endo-alpha-N-acetylgalactosaminidase activity"/>
    <property type="evidence" value="ECO:0007669"/>
    <property type="project" value="InterPro"/>
</dbReference>
<evidence type="ECO:0000313" key="7">
    <source>
        <dbReference type="EMBL" id="SIS74317.1"/>
    </source>
</evidence>
<evidence type="ECO:0000256" key="4">
    <source>
        <dbReference type="ARBA" id="ARBA00022801"/>
    </source>
</evidence>
<dbReference type="GO" id="GO:0005975">
    <property type="term" value="P:carbohydrate metabolic process"/>
    <property type="evidence" value="ECO:0007669"/>
    <property type="project" value="InterPro"/>
</dbReference>
<dbReference type="InterPro" id="IPR024746">
    <property type="entry name" value="Glyco_hydro_100"/>
</dbReference>
<sequence>MYTEKALQTIYQAITPNGILASSIQKDNYAKVWSRDSMMTGIVGLLMQDEKIIAAHQHSVITLAKYQSENGQIPSNVSFNGKSAEVSYGKLVGRVDATTWWIIGACMLIKNEKNQQLKTQLLPQIEKSFSCLKNWEYNNRGLLYTPLGGNWADEYITTGYTLYDNILRFWALQLAAEVYENKDWEKQSQQLKSLIETNFKKDNLPEEKYHQTAYQKTPEKPYYFSHFSANGYETLFDMAGNALALYLDFNFDEDAFENFLKSLHQEFKHWMLPVFYPIIKEEDPSWKLLENNYSYDFKNKPFHFHNGGSWPVFLGWLCLALNKKKKTEISNKITDQYEKLLQENDFQFHEYYATNDLKAEGTQKLCFSAIGYLLMKI</sequence>
<evidence type="ECO:0000313" key="8">
    <source>
        <dbReference type="Proteomes" id="UP000185839"/>
    </source>
</evidence>
<dbReference type="EMBL" id="FTOI01000005">
    <property type="protein sequence ID" value="SIS74317.1"/>
    <property type="molecule type" value="Genomic_DNA"/>
</dbReference>
<evidence type="ECO:0000256" key="1">
    <source>
        <dbReference type="ARBA" id="ARBA00000094"/>
    </source>
</evidence>
<keyword evidence="6" id="KW-0326">Glycosidase</keyword>
<evidence type="ECO:0000256" key="2">
    <source>
        <dbReference type="ARBA" id="ARBA00007671"/>
    </source>
</evidence>
<proteinExistence type="inferred from homology"/>
<name>A0A1N7LKJ1_9FLAO</name>
<organism evidence="7 8">
    <name type="scientific">Kaistella chaponensis</name>
    <dbReference type="NCBI Taxonomy" id="713588"/>
    <lineage>
        <taxon>Bacteria</taxon>
        <taxon>Pseudomonadati</taxon>
        <taxon>Bacteroidota</taxon>
        <taxon>Flavobacteriia</taxon>
        <taxon>Flavobacteriales</taxon>
        <taxon>Weeksellaceae</taxon>
        <taxon>Chryseobacterium group</taxon>
        <taxon>Kaistella</taxon>
    </lineage>
</organism>
<dbReference type="RefSeq" id="WP_076386807.1">
    <property type="nucleotide sequence ID" value="NZ_FTOI01000005.1"/>
</dbReference>
<dbReference type="OrthoDB" id="49490at2"/>
<dbReference type="InterPro" id="IPR008928">
    <property type="entry name" value="6-hairpin_glycosidase_sf"/>
</dbReference>
<dbReference type="SUPFAM" id="SSF48208">
    <property type="entry name" value="Six-hairpin glycosidases"/>
    <property type="match status" value="1"/>
</dbReference>
<dbReference type="Gene3D" id="1.50.10.10">
    <property type="match status" value="1"/>
</dbReference>
<evidence type="ECO:0000256" key="3">
    <source>
        <dbReference type="ARBA" id="ARBA00012758"/>
    </source>
</evidence>
<evidence type="ECO:0000256" key="6">
    <source>
        <dbReference type="ARBA" id="ARBA00023295"/>
    </source>
</evidence>
<dbReference type="AlphaFoldDB" id="A0A1N7LKJ1"/>
<comment type="similarity">
    <text evidence="2">Belongs to the glycosyl hydrolase 100 family.</text>
</comment>
<dbReference type="GO" id="GO:0004564">
    <property type="term" value="F:beta-fructofuranosidase activity"/>
    <property type="evidence" value="ECO:0007669"/>
    <property type="project" value="UniProtKB-EC"/>
</dbReference>
<keyword evidence="5" id="KW-0119">Carbohydrate metabolism</keyword>
<protein>
    <recommendedName>
        <fullName evidence="3">beta-fructofuranosidase</fullName>
        <ecNumber evidence="3">3.2.1.26</ecNumber>
    </recommendedName>
</protein>
<dbReference type="EC" id="3.2.1.26" evidence="3"/>